<dbReference type="PROSITE" id="PS00463">
    <property type="entry name" value="ZN2_CY6_FUNGAL_1"/>
    <property type="match status" value="1"/>
</dbReference>
<dbReference type="CDD" id="cd00067">
    <property type="entry name" value="GAL4"/>
    <property type="match status" value="1"/>
</dbReference>
<protein>
    <recommendedName>
        <fullName evidence="7">Zn(2)-C6 fungal-type domain-containing protein</fullName>
    </recommendedName>
</protein>
<reference evidence="8" key="2">
    <citation type="submission" date="2020-02" db="EMBL/GenBank/DDBJ databases">
        <authorList>
            <person name="Gilchrist C.L.M."/>
            <person name="Chooi Y.-H."/>
        </authorList>
    </citation>
    <scope>NUCLEOTIDE SEQUENCE</scope>
    <source>
        <strain evidence="8">MST-FP2251</strain>
    </source>
</reference>
<evidence type="ECO:0000256" key="3">
    <source>
        <dbReference type="ARBA" id="ARBA00023015"/>
    </source>
</evidence>
<dbReference type="InterPro" id="IPR052360">
    <property type="entry name" value="Transcr_Regulatory_Proteins"/>
</dbReference>
<keyword evidence="9" id="KW-1185">Reference proteome</keyword>
<keyword evidence="6" id="KW-0539">Nucleus</keyword>
<keyword evidence="3" id="KW-0805">Transcription regulation</keyword>
<evidence type="ECO:0000259" key="7">
    <source>
        <dbReference type="PROSITE" id="PS50048"/>
    </source>
</evidence>
<dbReference type="GO" id="GO:0009893">
    <property type="term" value="P:positive regulation of metabolic process"/>
    <property type="evidence" value="ECO:0007669"/>
    <property type="project" value="UniProtKB-ARBA"/>
</dbReference>
<accession>A0AAD4CDD6</accession>
<proteinExistence type="predicted"/>
<evidence type="ECO:0000256" key="1">
    <source>
        <dbReference type="ARBA" id="ARBA00022723"/>
    </source>
</evidence>
<keyword evidence="2" id="KW-0862">Zinc</keyword>
<dbReference type="InterPro" id="IPR036864">
    <property type="entry name" value="Zn2-C6_fun-type_DNA-bd_sf"/>
</dbReference>
<dbReference type="GO" id="GO:0000981">
    <property type="term" value="F:DNA-binding transcription factor activity, RNA polymerase II-specific"/>
    <property type="evidence" value="ECO:0007669"/>
    <property type="project" value="InterPro"/>
</dbReference>
<dbReference type="PROSITE" id="PS50048">
    <property type="entry name" value="ZN2_CY6_FUNGAL_2"/>
    <property type="match status" value="1"/>
</dbReference>
<keyword evidence="1" id="KW-0479">Metal-binding</keyword>
<dbReference type="Proteomes" id="UP001194746">
    <property type="component" value="Unassembled WGS sequence"/>
</dbReference>
<dbReference type="GO" id="GO:0008270">
    <property type="term" value="F:zinc ion binding"/>
    <property type="evidence" value="ECO:0007669"/>
    <property type="project" value="InterPro"/>
</dbReference>
<name>A0AAD4CDD6_ASPNN</name>
<evidence type="ECO:0000256" key="2">
    <source>
        <dbReference type="ARBA" id="ARBA00022833"/>
    </source>
</evidence>
<dbReference type="SMART" id="SM00066">
    <property type="entry name" value="GAL4"/>
    <property type="match status" value="1"/>
</dbReference>
<dbReference type="Pfam" id="PF00172">
    <property type="entry name" value="Zn_clus"/>
    <property type="match status" value="1"/>
</dbReference>
<gene>
    <name evidence="8" type="ORF">FE257_001790</name>
</gene>
<comment type="caution">
    <text evidence="8">The sequence shown here is derived from an EMBL/GenBank/DDBJ whole genome shotgun (WGS) entry which is preliminary data.</text>
</comment>
<keyword evidence="5" id="KW-0804">Transcription</keyword>
<dbReference type="InterPro" id="IPR001138">
    <property type="entry name" value="Zn2Cys6_DnaBD"/>
</dbReference>
<dbReference type="SUPFAM" id="SSF57701">
    <property type="entry name" value="Zn2/Cys6 DNA-binding domain"/>
    <property type="match status" value="1"/>
</dbReference>
<dbReference type="Gene3D" id="4.10.240.10">
    <property type="entry name" value="Zn(2)-C6 fungal-type DNA-binding domain"/>
    <property type="match status" value="1"/>
</dbReference>
<dbReference type="InterPro" id="IPR021858">
    <property type="entry name" value="Fun_TF"/>
</dbReference>
<dbReference type="GO" id="GO:0003677">
    <property type="term" value="F:DNA binding"/>
    <property type="evidence" value="ECO:0007669"/>
    <property type="project" value="UniProtKB-KW"/>
</dbReference>
<dbReference type="EMBL" id="VCAU01000123">
    <property type="protein sequence ID" value="KAF9884390.1"/>
    <property type="molecule type" value="Genomic_DNA"/>
</dbReference>
<feature type="domain" description="Zn(2)-C6 fungal-type" evidence="7">
    <location>
        <begin position="17"/>
        <end position="45"/>
    </location>
</feature>
<sequence length="489" mass="55683">MQLAKRRRNFVGRSLTGCRTCRARHIKCDEAPGVCNNCVSTKRTCDGYDISRLRGRKIAASCRVNVAVRLDWLTTTDERRCLSYFIHCSLSNLGAFFDSSFWQKRVPQLSFADRAVYHTAVMLGALHEESIQNKMRLSGENLTNAHQKFALEQRSRAFFYLSRRNASEDPQFRETLLLCCLLFALADLIWARYENALQHLRGGLQILKEIPEVQAVDPALLETFKRLDIQSSHFGLGKPFLFSNDEREECWPNHPPLLTLESLHDVKQSVDSLTSIGIPFLANCWPLSNVEIAANYGDLWHKQTWLLSNYKSLRRSIDNFRSEYDTQANYKELQALDLLQLQCLGQILSLETCLMDEPAPASMIPDYVTLLSACQHFMAQLSNPPTISLTYGVIAILYVVASRCPQFLVQLEAIHTLLSWPHCEGFINSNMTASLALASVKRKLEQNDQPNRSLCDKQTEQELSHFLVETLRLSAHSESWSVIRAATFV</sequence>
<dbReference type="PANTHER" id="PTHR36206">
    <property type="entry name" value="ASPERCRYPTIN BIOSYNTHESIS CLUSTER-SPECIFIC TRANSCRIPTION REGULATOR ATNN-RELATED"/>
    <property type="match status" value="1"/>
</dbReference>
<evidence type="ECO:0000256" key="5">
    <source>
        <dbReference type="ARBA" id="ARBA00023163"/>
    </source>
</evidence>
<organism evidence="8 9">
    <name type="scientific">Aspergillus nanangensis</name>
    <dbReference type="NCBI Taxonomy" id="2582783"/>
    <lineage>
        <taxon>Eukaryota</taxon>
        <taxon>Fungi</taxon>
        <taxon>Dikarya</taxon>
        <taxon>Ascomycota</taxon>
        <taxon>Pezizomycotina</taxon>
        <taxon>Eurotiomycetes</taxon>
        <taxon>Eurotiomycetidae</taxon>
        <taxon>Eurotiales</taxon>
        <taxon>Aspergillaceae</taxon>
        <taxon>Aspergillus</taxon>
        <taxon>Aspergillus subgen. Circumdati</taxon>
    </lineage>
</organism>
<dbReference type="AlphaFoldDB" id="A0AAD4CDD6"/>
<reference evidence="8" key="1">
    <citation type="journal article" date="2019" name="Beilstein J. Org. Chem.">
        <title>Nanangenines: drimane sesquiterpenoids as the dominant metabolite cohort of a novel Australian fungus, Aspergillus nanangensis.</title>
        <authorList>
            <person name="Lacey H.J."/>
            <person name="Gilchrist C.L.M."/>
            <person name="Crombie A."/>
            <person name="Kalaitzis J.A."/>
            <person name="Vuong D."/>
            <person name="Rutledge P.J."/>
            <person name="Turner P."/>
            <person name="Pitt J.I."/>
            <person name="Lacey E."/>
            <person name="Chooi Y.H."/>
            <person name="Piggott A.M."/>
        </authorList>
    </citation>
    <scope>NUCLEOTIDE SEQUENCE</scope>
    <source>
        <strain evidence="8">MST-FP2251</strain>
    </source>
</reference>
<evidence type="ECO:0000313" key="8">
    <source>
        <dbReference type="EMBL" id="KAF9884390.1"/>
    </source>
</evidence>
<keyword evidence="4" id="KW-0238">DNA-binding</keyword>
<evidence type="ECO:0000256" key="4">
    <source>
        <dbReference type="ARBA" id="ARBA00023125"/>
    </source>
</evidence>
<dbReference type="PANTHER" id="PTHR36206:SF16">
    <property type="entry name" value="TRANSCRIPTION FACTOR DOMAIN-CONTAINING PROTEIN-RELATED"/>
    <property type="match status" value="1"/>
</dbReference>
<evidence type="ECO:0000256" key="6">
    <source>
        <dbReference type="ARBA" id="ARBA00023242"/>
    </source>
</evidence>
<evidence type="ECO:0000313" key="9">
    <source>
        <dbReference type="Proteomes" id="UP001194746"/>
    </source>
</evidence>
<dbReference type="Pfam" id="PF11951">
    <property type="entry name" value="Fungal_trans_2"/>
    <property type="match status" value="1"/>
</dbReference>